<dbReference type="SUPFAM" id="SSF53254">
    <property type="entry name" value="Phosphoglycerate mutase-like"/>
    <property type="match status" value="1"/>
</dbReference>
<dbReference type="Proteomes" id="UP000527143">
    <property type="component" value="Unassembled WGS sequence"/>
</dbReference>
<keyword evidence="1" id="KW-0378">Hydrolase</keyword>
<dbReference type="CDD" id="cd07067">
    <property type="entry name" value="HP_PGM_like"/>
    <property type="match status" value="1"/>
</dbReference>
<dbReference type="PANTHER" id="PTHR47623:SF1">
    <property type="entry name" value="OS09G0287300 PROTEIN"/>
    <property type="match status" value="1"/>
</dbReference>
<dbReference type="Gene3D" id="3.40.50.1240">
    <property type="entry name" value="Phosphoglycerate mutase-like"/>
    <property type="match status" value="1"/>
</dbReference>
<dbReference type="InterPro" id="IPR013078">
    <property type="entry name" value="His_Pase_superF_clade-1"/>
</dbReference>
<dbReference type="AlphaFoldDB" id="A0A840YCS1"/>
<name>A0A840YCS1_9SPHN</name>
<dbReference type="PANTHER" id="PTHR47623">
    <property type="entry name" value="OS09G0287300 PROTEIN"/>
    <property type="match status" value="1"/>
</dbReference>
<accession>A0A840YCS1</accession>
<protein>
    <submittedName>
        <fullName evidence="1">Phosphohistidine phosphatase</fullName>
        <ecNumber evidence="1">3.1.3.-</ecNumber>
    </submittedName>
</protein>
<dbReference type="GO" id="GO:0016787">
    <property type="term" value="F:hydrolase activity"/>
    <property type="evidence" value="ECO:0007669"/>
    <property type="project" value="UniProtKB-KW"/>
</dbReference>
<organism evidence="1 2">
    <name type="scientific">Sphingomonas xinjiangensis</name>
    <dbReference type="NCBI Taxonomy" id="643568"/>
    <lineage>
        <taxon>Bacteria</taxon>
        <taxon>Pseudomonadati</taxon>
        <taxon>Pseudomonadota</taxon>
        <taxon>Alphaproteobacteria</taxon>
        <taxon>Sphingomonadales</taxon>
        <taxon>Sphingomonadaceae</taxon>
        <taxon>Sphingomonas</taxon>
    </lineage>
</organism>
<dbReference type="EMBL" id="JACIJF010000006">
    <property type="protein sequence ID" value="MBB5711187.1"/>
    <property type="molecule type" value="Genomic_DNA"/>
</dbReference>
<sequence length="177" mass="19406">MKTLTLLRHAKSGWDDLVSRDFDRPLNPKGQRAAAMMGRHLRSLKLHFGHVVASPALRVIETLDHVSRGYGSVLAPDWDQRVYLASAATLLDVIHDLPADAGEVLLAGHNPGLEELILLLVPEGGALRDEVEIKFPTASLAQLHFAGEWTDVRRGAAELAFFVRPRDLDPTLGPDTP</sequence>
<comment type="caution">
    <text evidence="1">The sequence shown here is derived from an EMBL/GenBank/DDBJ whole genome shotgun (WGS) entry which is preliminary data.</text>
</comment>
<dbReference type="SMART" id="SM00855">
    <property type="entry name" value="PGAM"/>
    <property type="match status" value="1"/>
</dbReference>
<proteinExistence type="predicted"/>
<dbReference type="InterPro" id="IPR029033">
    <property type="entry name" value="His_PPase_superfam"/>
</dbReference>
<keyword evidence="2" id="KW-1185">Reference proteome</keyword>
<dbReference type="Pfam" id="PF00300">
    <property type="entry name" value="His_Phos_1"/>
    <property type="match status" value="1"/>
</dbReference>
<dbReference type="RefSeq" id="WP_184087785.1">
    <property type="nucleotide sequence ID" value="NZ_JACIJF010000006.1"/>
</dbReference>
<reference evidence="1 2" key="1">
    <citation type="submission" date="2020-08" db="EMBL/GenBank/DDBJ databases">
        <title>Genomic Encyclopedia of Type Strains, Phase IV (KMG-IV): sequencing the most valuable type-strain genomes for metagenomic binning, comparative biology and taxonomic classification.</title>
        <authorList>
            <person name="Goeker M."/>
        </authorList>
    </citation>
    <scope>NUCLEOTIDE SEQUENCE [LARGE SCALE GENOMIC DNA]</scope>
    <source>
        <strain evidence="1 2">DSM 26736</strain>
    </source>
</reference>
<dbReference type="EC" id="3.1.3.-" evidence="1"/>
<evidence type="ECO:0000313" key="2">
    <source>
        <dbReference type="Proteomes" id="UP000527143"/>
    </source>
</evidence>
<gene>
    <name evidence="1" type="ORF">FHT02_002428</name>
</gene>
<evidence type="ECO:0000313" key="1">
    <source>
        <dbReference type="EMBL" id="MBB5711187.1"/>
    </source>
</evidence>